<reference evidence="1 2" key="1">
    <citation type="submission" date="2018-09" db="EMBL/GenBank/DDBJ databases">
        <title>Genome sequencing of Nocardioides immobilis CCTCC AB 2017083 for comparison to Nocardioides silvaticus.</title>
        <authorList>
            <person name="Li C."/>
            <person name="Wang G."/>
        </authorList>
    </citation>
    <scope>NUCLEOTIDE SEQUENCE [LARGE SCALE GENOMIC DNA]</scope>
    <source>
        <strain evidence="1 2">CCTCC AB 2017083</strain>
    </source>
</reference>
<keyword evidence="2" id="KW-1185">Reference proteome</keyword>
<dbReference type="AlphaFoldDB" id="A0A417XYL2"/>
<comment type="caution">
    <text evidence="1">The sequence shown here is derived from an EMBL/GenBank/DDBJ whole genome shotgun (WGS) entry which is preliminary data.</text>
</comment>
<name>A0A417XYL2_9ACTN</name>
<evidence type="ECO:0000313" key="2">
    <source>
        <dbReference type="Proteomes" id="UP000283644"/>
    </source>
</evidence>
<proteinExistence type="predicted"/>
<accession>A0A417XYL2</accession>
<evidence type="ECO:0000313" key="1">
    <source>
        <dbReference type="EMBL" id="RHW25456.1"/>
    </source>
</evidence>
<dbReference type="EMBL" id="QXGH01000024">
    <property type="protein sequence ID" value="RHW25456.1"/>
    <property type="molecule type" value="Genomic_DNA"/>
</dbReference>
<sequence>MVQRQLLDAIEDGYGPVLSVFLDDPRRDETVEQVILRVCRGAGILNGKIQISSVGTLVEAGFELVHDDSDGMHETHHDVVFPNTTDIQWCQAFVDSFSEPRPNPAK</sequence>
<gene>
    <name evidence="1" type="ORF">D0Z08_19715</name>
</gene>
<protein>
    <submittedName>
        <fullName evidence="1">Uncharacterized protein</fullName>
    </submittedName>
</protein>
<organism evidence="1 2">
    <name type="scientific">Nocardioides immobilis</name>
    <dbReference type="NCBI Taxonomy" id="2049295"/>
    <lineage>
        <taxon>Bacteria</taxon>
        <taxon>Bacillati</taxon>
        <taxon>Actinomycetota</taxon>
        <taxon>Actinomycetes</taxon>
        <taxon>Propionibacteriales</taxon>
        <taxon>Nocardioidaceae</taxon>
        <taxon>Nocardioides</taxon>
    </lineage>
</organism>
<dbReference type="Proteomes" id="UP000283644">
    <property type="component" value="Unassembled WGS sequence"/>
</dbReference>